<comment type="caution">
    <text evidence="2">The sequence shown here is derived from an EMBL/GenBank/DDBJ whole genome shotgun (WGS) entry which is preliminary data.</text>
</comment>
<organism evidence="2 3">
    <name type="scientific">Mesosutterella faecium</name>
    <dbReference type="NCBI Taxonomy" id="2925194"/>
    <lineage>
        <taxon>Bacteria</taxon>
        <taxon>Pseudomonadati</taxon>
        <taxon>Pseudomonadota</taxon>
        <taxon>Betaproteobacteria</taxon>
        <taxon>Burkholderiales</taxon>
        <taxon>Sutterellaceae</taxon>
        <taxon>Mesosutterella</taxon>
    </lineage>
</organism>
<gene>
    <name evidence="2" type="ORF">MUN46_000415</name>
</gene>
<keyword evidence="3" id="KW-1185">Reference proteome</keyword>
<dbReference type="Proteomes" id="UP001165481">
    <property type="component" value="Unassembled WGS sequence"/>
</dbReference>
<protein>
    <submittedName>
        <fullName evidence="2">Uncharacterized protein</fullName>
    </submittedName>
</protein>
<sequence>MKSTSNFVVAMNLSAQMRISPRRAGASTWEPMNQSASSTAPADTMAAAPRVPSSAGWKMSFSFPHSSERCAAAQRARTMPSAVWASCRRA</sequence>
<evidence type="ECO:0000313" key="3">
    <source>
        <dbReference type="Proteomes" id="UP001165481"/>
    </source>
</evidence>
<reference evidence="2" key="1">
    <citation type="submission" date="2023-03" db="EMBL/GenBank/DDBJ databases">
        <title>Mesosutterella sp. nov. isolated from porcine feces.</title>
        <authorList>
            <person name="Yu S."/>
        </authorList>
    </citation>
    <scope>NUCLEOTIDE SEQUENCE</scope>
    <source>
        <strain evidence="2">AGMB02718</strain>
    </source>
</reference>
<evidence type="ECO:0000313" key="2">
    <source>
        <dbReference type="EMBL" id="MDL2058427.1"/>
    </source>
</evidence>
<feature type="compositionally biased region" description="Polar residues" evidence="1">
    <location>
        <begin position="30"/>
        <end position="41"/>
    </location>
</feature>
<name>A0ABT7IM76_9BURK</name>
<proteinExistence type="predicted"/>
<evidence type="ECO:0000256" key="1">
    <source>
        <dbReference type="SAM" id="MobiDB-lite"/>
    </source>
</evidence>
<feature type="region of interest" description="Disordered" evidence="1">
    <location>
        <begin position="22"/>
        <end position="49"/>
    </location>
</feature>
<accession>A0ABT7IM76</accession>
<dbReference type="EMBL" id="JAKZJU020000001">
    <property type="protein sequence ID" value="MDL2058427.1"/>
    <property type="molecule type" value="Genomic_DNA"/>
</dbReference>